<dbReference type="EMBL" id="JBHSPC010000065">
    <property type="protein sequence ID" value="MFC5672556.1"/>
    <property type="molecule type" value="Genomic_DNA"/>
</dbReference>
<gene>
    <name evidence="6" type="ORF">ACFP2V_21255</name>
</gene>
<evidence type="ECO:0000256" key="1">
    <source>
        <dbReference type="ARBA" id="ARBA00008857"/>
    </source>
</evidence>
<comment type="caution">
    <text evidence="6">The sequence shown here is derived from an EMBL/GenBank/DDBJ whole genome shotgun (WGS) entry which is preliminary data.</text>
</comment>
<feature type="compositionally biased region" description="Basic and acidic residues" evidence="4">
    <location>
        <begin position="272"/>
        <end position="285"/>
    </location>
</feature>
<feature type="domain" description="Tyr recombinase" evidence="5">
    <location>
        <begin position="157"/>
        <end position="359"/>
    </location>
</feature>
<dbReference type="PANTHER" id="PTHR30349">
    <property type="entry name" value="PHAGE INTEGRASE-RELATED"/>
    <property type="match status" value="1"/>
</dbReference>
<dbReference type="SUPFAM" id="SSF56349">
    <property type="entry name" value="DNA breaking-rejoining enzymes"/>
    <property type="match status" value="1"/>
</dbReference>
<name>A0ABW0XVP1_9ACTN</name>
<evidence type="ECO:0000256" key="4">
    <source>
        <dbReference type="SAM" id="MobiDB-lite"/>
    </source>
</evidence>
<dbReference type="Proteomes" id="UP001596183">
    <property type="component" value="Unassembled WGS sequence"/>
</dbReference>
<dbReference type="InterPro" id="IPR050090">
    <property type="entry name" value="Tyrosine_recombinase_XerCD"/>
</dbReference>
<feature type="region of interest" description="Disordered" evidence="4">
    <location>
        <begin position="261"/>
        <end position="285"/>
    </location>
</feature>
<keyword evidence="2" id="KW-0238">DNA-binding</keyword>
<dbReference type="InterPro" id="IPR013762">
    <property type="entry name" value="Integrase-like_cat_sf"/>
</dbReference>
<keyword evidence="3" id="KW-0233">DNA recombination</keyword>
<protein>
    <submittedName>
        <fullName evidence="6">Tyrosine-type recombinase/integrase</fullName>
    </submittedName>
</protein>
<evidence type="ECO:0000256" key="2">
    <source>
        <dbReference type="ARBA" id="ARBA00023125"/>
    </source>
</evidence>
<sequence length="379" mass="42025">MSDRSTAGPKARGLGLVALAVVRDLREHWAPASAEELEQFETDALSGFVLARASAGLADGTIRGDVGHLDQIRTWFGRPLWDMEPADADAYFGKVLRGSPSGTRLGRSQALTTYFMFLELRHKVELRRMTGRVVECPIDEMNKPRGAKDAQLRIPPSEPEVGTLFTGWGGELATCRKFAPTARNYTASKLLSQVGLRVSEACGLDLDDIKWDLGRFGKLHVRHGKGARGSGPRERMVPLINGADRTLRRFIEDVWGQFDDDHSRPGAPLFPSERKNTDGSSRRVGDDALRDGLKKAAKAHLPGWGEKLTPHVLRHFCASQLYGNGLDLLAIQEVLGHSWIATTMRYINPRELHQTGEKPQVAWSRRETEGLRSLYELAA</sequence>
<dbReference type="InterPro" id="IPR002104">
    <property type="entry name" value="Integrase_catalytic"/>
</dbReference>
<accession>A0ABW0XVP1</accession>
<dbReference type="PROSITE" id="PS51898">
    <property type="entry name" value="TYR_RECOMBINASE"/>
    <property type="match status" value="1"/>
</dbReference>
<keyword evidence="7" id="KW-1185">Reference proteome</keyword>
<dbReference type="InterPro" id="IPR011010">
    <property type="entry name" value="DNA_brk_join_enz"/>
</dbReference>
<evidence type="ECO:0000259" key="5">
    <source>
        <dbReference type="PROSITE" id="PS51898"/>
    </source>
</evidence>
<dbReference type="Pfam" id="PF00589">
    <property type="entry name" value="Phage_integrase"/>
    <property type="match status" value="1"/>
</dbReference>
<dbReference type="Gene3D" id="1.10.443.10">
    <property type="entry name" value="Intergrase catalytic core"/>
    <property type="match status" value="1"/>
</dbReference>
<dbReference type="RefSeq" id="WP_381214684.1">
    <property type="nucleotide sequence ID" value="NZ_JBHSPC010000065.1"/>
</dbReference>
<dbReference type="PANTHER" id="PTHR30349:SF41">
    <property type="entry name" value="INTEGRASE_RECOMBINASE PROTEIN MJ0367-RELATED"/>
    <property type="match status" value="1"/>
</dbReference>
<organism evidence="6 7">
    <name type="scientific">Streptomyces incanus</name>
    <dbReference type="NCBI Taxonomy" id="887453"/>
    <lineage>
        <taxon>Bacteria</taxon>
        <taxon>Bacillati</taxon>
        <taxon>Actinomycetota</taxon>
        <taxon>Actinomycetes</taxon>
        <taxon>Kitasatosporales</taxon>
        <taxon>Streptomycetaceae</taxon>
        <taxon>Streptomyces</taxon>
    </lineage>
</organism>
<reference evidence="7" key="1">
    <citation type="journal article" date="2019" name="Int. J. Syst. Evol. Microbiol.">
        <title>The Global Catalogue of Microorganisms (GCM) 10K type strain sequencing project: providing services to taxonomists for standard genome sequencing and annotation.</title>
        <authorList>
            <consortium name="The Broad Institute Genomics Platform"/>
            <consortium name="The Broad Institute Genome Sequencing Center for Infectious Disease"/>
            <person name="Wu L."/>
            <person name="Ma J."/>
        </authorList>
    </citation>
    <scope>NUCLEOTIDE SEQUENCE [LARGE SCALE GENOMIC DNA]</scope>
    <source>
        <strain evidence="7">JCM 13852</strain>
    </source>
</reference>
<proteinExistence type="inferred from homology"/>
<evidence type="ECO:0000313" key="6">
    <source>
        <dbReference type="EMBL" id="MFC5672556.1"/>
    </source>
</evidence>
<comment type="similarity">
    <text evidence="1">Belongs to the 'phage' integrase family.</text>
</comment>
<evidence type="ECO:0000313" key="7">
    <source>
        <dbReference type="Proteomes" id="UP001596183"/>
    </source>
</evidence>
<evidence type="ECO:0000256" key="3">
    <source>
        <dbReference type="ARBA" id="ARBA00023172"/>
    </source>
</evidence>
<dbReference type="CDD" id="cd00397">
    <property type="entry name" value="DNA_BRE_C"/>
    <property type="match status" value="1"/>
</dbReference>